<dbReference type="AlphaFoldDB" id="A0A1N6H0V8"/>
<proteinExistence type="predicted"/>
<keyword evidence="2" id="KW-1185">Reference proteome</keyword>
<dbReference type="Proteomes" id="UP000184694">
    <property type="component" value="Unassembled WGS sequence"/>
</dbReference>
<name>A0A1N6H0V8_9BACT</name>
<reference evidence="2" key="1">
    <citation type="submission" date="2016-11" db="EMBL/GenBank/DDBJ databases">
        <authorList>
            <person name="Varghese N."/>
            <person name="Submissions S."/>
        </authorList>
    </citation>
    <scope>NUCLEOTIDE SEQUENCE [LARGE SCALE GENOMIC DNA]</scope>
    <source>
        <strain evidence="2">DSM 17456</strain>
    </source>
</reference>
<sequence>MAKKYTQTLSRDDLPTFLRKLADACESAPVEGIPDCTKAKKIRLSIKDEYGQLAVKLKVSTIIDECELCEECDCVEKRPEGLPPFKRLKKRMATSFKVIFKALHQNTAPPEEAVKDFIADSRLMIQYPDKGELLYTDYAALTDKLEEAWLNNDLQKFHETVDALNHMKTECHHNYK</sequence>
<accession>A0A1N6H0V8</accession>
<dbReference type="OrthoDB" id="5453594at2"/>
<dbReference type="NCBIfam" id="TIGR04358">
    <property type="entry name" value="XXXCH_domain"/>
    <property type="match status" value="1"/>
</dbReference>
<evidence type="ECO:0000313" key="2">
    <source>
        <dbReference type="Proteomes" id="UP000184694"/>
    </source>
</evidence>
<dbReference type="EMBL" id="FSRG01000005">
    <property type="protein sequence ID" value="SIO13317.1"/>
    <property type="molecule type" value="Genomic_DNA"/>
</dbReference>
<dbReference type="InterPro" id="IPR027588">
    <property type="entry name" value="XXXCH_dom_fam"/>
</dbReference>
<protein>
    <submittedName>
        <fullName evidence="1">XXXCH domain-containing protein</fullName>
    </submittedName>
</protein>
<gene>
    <name evidence="1" type="ORF">SAMN02745161_1930</name>
</gene>
<dbReference type="STRING" id="1121457.SAMN02745161_1930"/>
<dbReference type="RefSeq" id="WP_074216721.1">
    <property type="nucleotide sequence ID" value="NZ_FSRG01000005.1"/>
</dbReference>
<organism evidence="1 2">
    <name type="scientific">Halodesulfovibrio marinisediminis DSM 17456</name>
    <dbReference type="NCBI Taxonomy" id="1121457"/>
    <lineage>
        <taxon>Bacteria</taxon>
        <taxon>Pseudomonadati</taxon>
        <taxon>Thermodesulfobacteriota</taxon>
        <taxon>Desulfovibrionia</taxon>
        <taxon>Desulfovibrionales</taxon>
        <taxon>Desulfovibrionaceae</taxon>
        <taxon>Halodesulfovibrio</taxon>
    </lineage>
</organism>
<evidence type="ECO:0000313" key="1">
    <source>
        <dbReference type="EMBL" id="SIO13317.1"/>
    </source>
</evidence>